<dbReference type="EMBL" id="CM045865">
    <property type="protein sequence ID" value="KAI7962782.1"/>
    <property type="molecule type" value="Genomic_DNA"/>
</dbReference>
<accession>A0ACC0EZ68</accession>
<name>A0ACC0EZ68_9BASI</name>
<evidence type="ECO:0000313" key="2">
    <source>
        <dbReference type="Proteomes" id="UP001060170"/>
    </source>
</evidence>
<evidence type="ECO:0000313" key="1">
    <source>
        <dbReference type="EMBL" id="KAI7962782.1"/>
    </source>
</evidence>
<reference evidence="2" key="2">
    <citation type="journal article" date="2018" name="Mol. Plant Microbe Interact.">
        <title>Genome sequence resources for the wheat stripe rust pathogen (Puccinia striiformis f. sp. tritici) and the barley stripe rust pathogen (Puccinia striiformis f. sp. hordei).</title>
        <authorList>
            <person name="Xia C."/>
            <person name="Wang M."/>
            <person name="Yin C."/>
            <person name="Cornejo O.E."/>
            <person name="Hulbert S.H."/>
            <person name="Chen X."/>
        </authorList>
    </citation>
    <scope>NUCLEOTIDE SEQUENCE [LARGE SCALE GENOMIC DNA]</scope>
    <source>
        <strain evidence="2">93-210</strain>
    </source>
</reference>
<feature type="non-terminal residue" evidence="1">
    <location>
        <position position="74"/>
    </location>
</feature>
<proteinExistence type="predicted"/>
<gene>
    <name evidence="1" type="ORF">MJO28_000876</name>
</gene>
<protein>
    <submittedName>
        <fullName evidence="1">Uncharacterized protein</fullName>
    </submittedName>
</protein>
<organism evidence="1 2">
    <name type="scientific">Puccinia striiformis f. sp. tritici</name>
    <dbReference type="NCBI Taxonomy" id="168172"/>
    <lineage>
        <taxon>Eukaryota</taxon>
        <taxon>Fungi</taxon>
        <taxon>Dikarya</taxon>
        <taxon>Basidiomycota</taxon>
        <taxon>Pucciniomycotina</taxon>
        <taxon>Pucciniomycetes</taxon>
        <taxon>Pucciniales</taxon>
        <taxon>Pucciniaceae</taxon>
        <taxon>Puccinia</taxon>
    </lineage>
</organism>
<reference evidence="2" key="1">
    <citation type="journal article" date="2018" name="BMC Genomics">
        <title>Genomic insights into host adaptation between the wheat stripe rust pathogen (Puccinia striiformis f. sp. tritici) and the barley stripe rust pathogen (Puccinia striiformis f. sp. hordei).</title>
        <authorList>
            <person name="Xia C."/>
            <person name="Wang M."/>
            <person name="Yin C."/>
            <person name="Cornejo O.E."/>
            <person name="Hulbert S.H."/>
            <person name="Chen X."/>
        </authorList>
    </citation>
    <scope>NUCLEOTIDE SEQUENCE [LARGE SCALE GENOMIC DNA]</scope>
    <source>
        <strain evidence="2">93-210</strain>
    </source>
</reference>
<reference evidence="1 2" key="3">
    <citation type="journal article" date="2022" name="Microbiol. Spectr.">
        <title>Folding features and dynamics of 3D genome architecture in plant fungal pathogens.</title>
        <authorList>
            <person name="Xia C."/>
        </authorList>
    </citation>
    <scope>NUCLEOTIDE SEQUENCE [LARGE SCALE GENOMIC DNA]</scope>
    <source>
        <strain evidence="1 2">93-210</strain>
    </source>
</reference>
<sequence>MEWILSVGVRKLLQDKVIERRRLEEKNLREEVLTQGEVLIGTGWSSHAAAVSATVLTFNHSLKTKKDAVEKTTT</sequence>
<dbReference type="Proteomes" id="UP001060170">
    <property type="component" value="Chromosome 1"/>
</dbReference>
<comment type="caution">
    <text evidence="1">The sequence shown here is derived from an EMBL/GenBank/DDBJ whole genome shotgun (WGS) entry which is preliminary data.</text>
</comment>
<keyword evidence="2" id="KW-1185">Reference proteome</keyword>